<feature type="transmembrane region" description="Helical" evidence="14">
    <location>
        <begin position="179"/>
        <end position="203"/>
    </location>
</feature>
<evidence type="ECO:0000256" key="11">
    <source>
        <dbReference type="ARBA" id="ARBA00023180"/>
    </source>
</evidence>
<evidence type="ECO:0000256" key="3">
    <source>
        <dbReference type="ARBA" id="ARBA00022606"/>
    </source>
</evidence>
<accession>A0A091CVV1</accession>
<dbReference type="GO" id="GO:0004984">
    <property type="term" value="F:olfactory receptor activity"/>
    <property type="evidence" value="ECO:0007669"/>
    <property type="project" value="InterPro"/>
</dbReference>
<keyword evidence="5 14" id="KW-0552">Olfaction</keyword>
<dbReference type="PRINTS" id="PR00245">
    <property type="entry name" value="OLFACTORYR"/>
</dbReference>
<dbReference type="Proteomes" id="UP000028990">
    <property type="component" value="Unassembled WGS sequence"/>
</dbReference>
<keyword evidence="8 14" id="KW-0472">Membrane</keyword>
<dbReference type="GO" id="GO:0004930">
    <property type="term" value="F:G protein-coupled receptor activity"/>
    <property type="evidence" value="ECO:0007669"/>
    <property type="project" value="UniProtKB-KW"/>
</dbReference>
<proteinExistence type="inferred from homology"/>
<evidence type="ECO:0000256" key="2">
    <source>
        <dbReference type="ARBA" id="ARBA00022475"/>
    </source>
</evidence>
<keyword evidence="3 14" id="KW-0716">Sensory transduction</keyword>
<keyword evidence="11" id="KW-0325">Glycoprotein</keyword>
<dbReference type="InterPro" id="IPR050939">
    <property type="entry name" value="Olfactory_GPCR1"/>
</dbReference>
<evidence type="ECO:0000256" key="7">
    <source>
        <dbReference type="ARBA" id="ARBA00023040"/>
    </source>
</evidence>
<dbReference type="InterPro" id="IPR017452">
    <property type="entry name" value="GPCR_Rhodpsn_7TM"/>
</dbReference>
<dbReference type="Pfam" id="PF13853">
    <property type="entry name" value="7tm_4"/>
    <property type="match status" value="1"/>
</dbReference>
<evidence type="ECO:0000256" key="9">
    <source>
        <dbReference type="ARBA" id="ARBA00023157"/>
    </source>
</evidence>
<evidence type="ECO:0000256" key="14">
    <source>
        <dbReference type="RuleBase" id="RU363047"/>
    </source>
</evidence>
<dbReference type="PRINTS" id="PR00237">
    <property type="entry name" value="GPCRRHODOPSN"/>
</dbReference>
<comment type="similarity">
    <text evidence="13">Belongs to the G-protein coupled receptor 1 family.</text>
</comment>
<evidence type="ECO:0000256" key="8">
    <source>
        <dbReference type="ARBA" id="ARBA00023136"/>
    </source>
</evidence>
<keyword evidence="2 14" id="KW-1003">Cell membrane</keyword>
<dbReference type="STRING" id="885580.ENSFDAP00000012473"/>
<dbReference type="eggNOG" id="ENOG502QVH7">
    <property type="taxonomic scope" value="Eukaryota"/>
</dbReference>
<evidence type="ECO:0000256" key="1">
    <source>
        <dbReference type="ARBA" id="ARBA00004651"/>
    </source>
</evidence>
<organism evidence="16 17">
    <name type="scientific">Fukomys damarensis</name>
    <name type="common">Damaraland mole rat</name>
    <name type="synonym">Cryptomys damarensis</name>
    <dbReference type="NCBI Taxonomy" id="885580"/>
    <lineage>
        <taxon>Eukaryota</taxon>
        <taxon>Metazoa</taxon>
        <taxon>Chordata</taxon>
        <taxon>Craniata</taxon>
        <taxon>Vertebrata</taxon>
        <taxon>Euteleostomi</taxon>
        <taxon>Mammalia</taxon>
        <taxon>Eutheria</taxon>
        <taxon>Euarchontoglires</taxon>
        <taxon>Glires</taxon>
        <taxon>Rodentia</taxon>
        <taxon>Hystricomorpha</taxon>
        <taxon>Bathyergidae</taxon>
        <taxon>Fukomys</taxon>
    </lineage>
</organism>
<feature type="transmembrane region" description="Helical" evidence="14">
    <location>
        <begin position="144"/>
        <end position="167"/>
    </location>
</feature>
<evidence type="ECO:0000256" key="10">
    <source>
        <dbReference type="ARBA" id="ARBA00023170"/>
    </source>
</evidence>
<feature type="transmembrane region" description="Helical" evidence="14">
    <location>
        <begin position="215"/>
        <end position="234"/>
    </location>
</feature>
<feature type="domain" description="G-protein coupled receptors family 1 profile" evidence="15">
    <location>
        <begin position="1"/>
        <end position="232"/>
    </location>
</feature>
<evidence type="ECO:0000313" key="17">
    <source>
        <dbReference type="Proteomes" id="UP000028990"/>
    </source>
</evidence>
<keyword evidence="7 13" id="KW-0297">G-protein coupled receptor</keyword>
<evidence type="ECO:0000256" key="5">
    <source>
        <dbReference type="ARBA" id="ARBA00022725"/>
    </source>
</evidence>
<comment type="subcellular location">
    <subcellularLocation>
        <location evidence="1 14">Cell membrane</location>
        <topology evidence="1 14">Multi-pass membrane protein</topology>
    </subcellularLocation>
</comment>
<evidence type="ECO:0000256" key="4">
    <source>
        <dbReference type="ARBA" id="ARBA00022692"/>
    </source>
</evidence>
<feature type="transmembrane region" description="Helical" evidence="14">
    <location>
        <begin position="82"/>
        <end position="105"/>
    </location>
</feature>
<protein>
    <recommendedName>
        <fullName evidence="14">Olfactory receptor</fullName>
    </recommendedName>
</protein>
<evidence type="ECO:0000256" key="6">
    <source>
        <dbReference type="ARBA" id="ARBA00022989"/>
    </source>
</evidence>
<sequence>MYTLLANFSFLETCYVNSNVPTMLLNLLSKTKTISYNGCILQFYIFLSLGATELFFLALMAFDRFVAICHPLHYPIIMTKKVCGASVSACWVGGFLWSMTPAILISQVPFCGSNVIDHYLCDVGAMLAISCAPVPKTTLTCSTLSAVILLVTLFYILVSYTLVLRAVVHVPTDSGRKKAFSTCASHLVVVSLFYGSVMVMYVSPGATNQPGLQKFVTMFYSIVTPFLNPLIYSLRNKEMKIALRKVFCKV</sequence>
<dbReference type="AlphaFoldDB" id="A0A091CVV1"/>
<reference evidence="16 17" key="1">
    <citation type="submission" date="2013-11" db="EMBL/GenBank/DDBJ databases">
        <title>The Damaraland mole rat (Fukomys damarensis) genome and evolution of African mole rats.</title>
        <authorList>
            <person name="Gladyshev V.N."/>
            <person name="Fang X."/>
        </authorList>
    </citation>
    <scope>NUCLEOTIDE SEQUENCE [LARGE SCALE GENOMIC DNA]</scope>
    <source>
        <tissue evidence="16">Liver</tissue>
    </source>
</reference>
<dbReference type="OMA" id="CILQFYI"/>
<evidence type="ECO:0000313" key="16">
    <source>
        <dbReference type="EMBL" id="KFO22248.1"/>
    </source>
</evidence>
<feature type="transmembrane region" description="Helical" evidence="14">
    <location>
        <begin position="40"/>
        <end position="62"/>
    </location>
</feature>
<evidence type="ECO:0000256" key="13">
    <source>
        <dbReference type="RuleBase" id="RU000688"/>
    </source>
</evidence>
<dbReference type="EMBL" id="KN124097">
    <property type="protein sequence ID" value="KFO22248.1"/>
    <property type="molecule type" value="Genomic_DNA"/>
</dbReference>
<dbReference type="FunFam" id="1.20.1070.10:FF:000001">
    <property type="entry name" value="Olfactory receptor"/>
    <property type="match status" value="1"/>
</dbReference>
<dbReference type="InterPro" id="IPR000725">
    <property type="entry name" value="Olfact_rcpt"/>
</dbReference>
<dbReference type="GO" id="GO:0005886">
    <property type="term" value="C:plasma membrane"/>
    <property type="evidence" value="ECO:0007669"/>
    <property type="project" value="UniProtKB-SubCell"/>
</dbReference>
<gene>
    <name evidence="16" type="ORF">H920_16358</name>
</gene>
<name>A0A091CVV1_FUKDA</name>
<dbReference type="InterPro" id="IPR000276">
    <property type="entry name" value="GPCR_Rhodpsn"/>
</dbReference>
<dbReference type="PANTHER" id="PTHR24242">
    <property type="entry name" value="G-PROTEIN COUPLED RECEPTOR"/>
    <property type="match status" value="1"/>
</dbReference>
<keyword evidence="10 13" id="KW-0675">Receptor</keyword>
<dbReference type="PANTHER" id="PTHR24242:SF256">
    <property type="entry name" value="OLFACTORY RECEPTOR"/>
    <property type="match status" value="1"/>
</dbReference>
<evidence type="ECO:0000256" key="12">
    <source>
        <dbReference type="ARBA" id="ARBA00023224"/>
    </source>
</evidence>
<keyword evidence="6 14" id="KW-1133">Transmembrane helix</keyword>
<dbReference type="SUPFAM" id="SSF81321">
    <property type="entry name" value="Family A G protein-coupled receptor-like"/>
    <property type="match status" value="1"/>
</dbReference>
<dbReference type="PROSITE" id="PS00237">
    <property type="entry name" value="G_PROTEIN_RECEP_F1_1"/>
    <property type="match status" value="1"/>
</dbReference>
<dbReference type="Gene3D" id="1.20.1070.10">
    <property type="entry name" value="Rhodopsin 7-helix transmembrane proteins"/>
    <property type="match status" value="1"/>
</dbReference>
<keyword evidence="4 13" id="KW-0812">Transmembrane</keyword>
<keyword evidence="9" id="KW-1015">Disulfide bond</keyword>
<evidence type="ECO:0000259" key="15">
    <source>
        <dbReference type="PROSITE" id="PS50262"/>
    </source>
</evidence>
<keyword evidence="12 13" id="KW-0807">Transducer</keyword>
<dbReference type="PROSITE" id="PS50262">
    <property type="entry name" value="G_PROTEIN_RECEP_F1_2"/>
    <property type="match status" value="1"/>
</dbReference>
<keyword evidence="17" id="KW-1185">Reference proteome</keyword>